<evidence type="ECO:0000259" key="9">
    <source>
        <dbReference type="PROSITE" id="PS51384"/>
    </source>
</evidence>
<evidence type="ECO:0000256" key="2">
    <source>
        <dbReference type="ARBA" id="ARBA00022714"/>
    </source>
</evidence>
<keyword evidence="6" id="KW-0411">Iron-sulfur</keyword>
<evidence type="ECO:0000256" key="3">
    <source>
        <dbReference type="ARBA" id="ARBA00022723"/>
    </source>
</evidence>
<dbReference type="RefSeq" id="WP_033093151.1">
    <property type="nucleotide sequence ID" value="NZ_JQED01000012.1"/>
</dbReference>
<dbReference type="Gene3D" id="3.40.50.80">
    <property type="entry name" value="Nucleotide-binding domain of ferredoxin-NADP reductase (FNR) module"/>
    <property type="match status" value="1"/>
</dbReference>
<dbReference type="GO" id="GO:0018620">
    <property type="term" value="F:phthalate 4,5-dioxygenase activity"/>
    <property type="evidence" value="ECO:0007669"/>
    <property type="project" value="UniProtKB-EC"/>
</dbReference>
<dbReference type="Pfam" id="PF01243">
    <property type="entry name" value="PNPOx_N"/>
    <property type="match status" value="1"/>
</dbReference>
<protein>
    <submittedName>
        <fullName evidence="10">Phthalate 4,5-dioxygenase</fullName>
        <ecNumber evidence="10">1.14.12.7</ecNumber>
    </submittedName>
</protein>
<dbReference type="OrthoDB" id="9796486at2"/>
<sequence length="558" mass="62293">MAHKYAQLAFTESVRAMQQEQNSRAGYASMDQGEDYNFLLSAVEAEFIAERDSLYMASVSETDWPYVQHRGGPKGFLKVLDASTLGFADYQGNRQYVSVGNFRNNDRVALIFVDYPNKRRLKLMGRISQVAEEDWQTLASLEDDDYRAKVERGFIIKVEAFDWNCPQHITPRYSESEIESLITPLTTELAELKAQLNTQQSASLTNEDLSKNSSVAKINLPDYPQNSGEGELPLVISGIRQLTPRIRAIELRHAKGQALPAFEAGAHLAIPVILGDGKLTHKHYSLCSNPNRTDCYEIAVLNDHNDLKVANELSNSDIVQSGSSTIHQHFTLGLRLNCAQPKNYFPLEQSTAPVVLIAGGIGITPIKAMALTLTSQQRDFSLHYCGRSIDEMAFSDRLTRQLGDKLHLYASDEGNKLNVEQLLVSAPIKAHFYFCGPQKMIEQLLELAQQHDIDSSRLHFERFEHNIDTEAKPFTVKLKRSAKQFTVSAQESILDAVLAQGINVPYSCKTGECKTCVVSVTKGNVIHNDECLTNTDKANKLMCLCVSRAAQDTLELDL</sequence>
<name>A0A099KUT8_COLPS</name>
<dbReference type="GO" id="GO:0046872">
    <property type="term" value="F:metal ion binding"/>
    <property type="evidence" value="ECO:0007669"/>
    <property type="project" value="UniProtKB-KW"/>
</dbReference>
<dbReference type="Proteomes" id="UP000029843">
    <property type="component" value="Unassembled WGS sequence"/>
</dbReference>
<keyword evidence="3" id="KW-0479">Metal-binding</keyword>
<reference evidence="10 11" key="1">
    <citation type="submission" date="2014-08" db="EMBL/GenBank/DDBJ databases">
        <title>Genomic and Phenotypic Diversity of Colwellia psychrerythraea strains from Disparate Marine Basins.</title>
        <authorList>
            <person name="Techtmann S.M."/>
            <person name="Stelling S.C."/>
            <person name="Utturkar S.M."/>
            <person name="Alshibli N."/>
            <person name="Harris A."/>
            <person name="Brown S.D."/>
            <person name="Hazen T.C."/>
        </authorList>
    </citation>
    <scope>NUCLEOTIDE SEQUENCE [LARGE SCALE GENOMIC DNA]</scope>
    <source>
        <strain evidence="10 11">ND2E</strain>
    </source>
</reference>
<dbReference type="Gene3D" id="3.10.20.30">
    <property type="match status" value="1"/>
</dbReference>
<feature type="domain" description="FAD-binding FR-type" evidence="9">
    <location>
        <begin position="229"/>
        <end position="348"/>
    </location>
</feature>
<evidence type="ECO:0000256" key="7">
    <source>
        <dbReference type="ARBA" id="ARBA00023075"/>
    </source>
</evidence>
<gene>
    <name evidence="10" type="ORF">ND2E_2358</name>
</gene>
<dbReference type="AlphaFoldDB" id="A0A099KUT8"/>
<dbReference type="PANTHER" id="PTHR47354">
    <property type="entry name" value="NADH OXIDOREDUCTASE HCR"/>
    <property type="match status" value="1"/>
</dbReference>
<dbReference type="InterPro" id="IPR001433">
    <property type="entry name" value="OxRdtase_FAD/NAD-bd"/>
</dbReference>
<proteinExistence type="predicted"/>
<accession>A0A099KUT8</accession>
<evidence type="ECO:0000256" key="1">
    <source>
        <dbReference type="ARBA" id="ARBA00022630"/>
    </source>
</evidence>
<dbReference type="PANTHER" id="PTHR47354:SF1">
    <property type="entry name" value="CARNITINE MONOOXYGENASE REDUCTASE SUBUNIT"/>
    <property type="match status" value="1"/>
</dbReference>
<organism evidence="10 11">
    <name type="scientific">Colwellia psychrerythraea</name>
    <name type="common">Vibrio psychroerythus</name>
    <dbReference type="NCBI Taxonomy" id="28229"/>
    <lineage>
        <taxon>Bacteria</taxon>
        <taxon>Pseudomonadati</taxon>
        <taxon>Pseudomonadota</taxon>
        <taxon>Gammaproteobacteria</taxon>
        <taxon>Alteromonadales</taxon>
        <taxon>Colwelliaceae</taxon>
        <taxon>Colwellia</taxon>
    </lineage>
</organism>
<dbReference type="SUPFAM" id="SSF50475">
    <property type="entry name" value="FMN-binding split barrel"/>
    <property type="match status" value="1"/>
</dbReference>
<dbReference type="InterPro" id="IPR012675">
    <property type="entry name" value="Beta-grasp_dom_sf"/>
</dbReference>
<evidence type="ECO:0000259" key="8">
    <source>
        <dbReference type="PROSITE" id="PS51085"/>
    </source>
</evidence>
<dbReference type="PROSITE" id="PS51085">
    <property type="entry name" value="2FE2S_FER_2"/>
    <property type="match status" value="1"/>
</dbReference>
<feature type="domain" description="2Fe-2S ferredoxin-type" evidence="8">
    <location>
        <begin position="474"/>
        <end position="558"/>
    </location>
</feature>
<dbReference type="CDD" id="cd00207">
    <property type="entry name" value="fer2"/>
    <property type="match status" value="1"/>
</dbReference>
<evidence type="ECO:0000313" key="11">
    <source>
        <dbReference type="Proteomes" id="UP000029843"/>
    </source>
</evidence>
<keyword evidence="10" id="KW-0223">Dioxygenase</keyword>
<comment type="caution">
    <text evidence="10">The sequence shown here is derived from an EMBL/GenBank/DDBJ whole genome shotgun (WGS) entry which is preliminary data.</text>
</comment>
<dbReference type="Pfam" id="PF00175">
    <property type="entry name" value="NAD_binding_1"/>
    <property type="match status" value="1"/>
</dbReference>
<evidence type="ECO:0000256" key="4">
    <source>
        <dbReference type="ARBA" id="ARBA00023002"/>
    </source>
</evidence>
<evidence type="ECO:0000256" key="5">
    <source>
        <dbReference type="ARBA" id="ARBA00023004"/>
    </source>
</evidence>
<dbReference type="CDD" id="cd06185">
    <property type="entry name" value="PDR_like"/>
    <property type="match status" value="1"/>
</dbReference>
<dbReference type="PATRIC" id="fig|28229.4.peg.1385"/>
<dbReference type="Gene3D" id="2.40.30.10">
    <property type="entry name" value="Translation factors"/>
    <property type="match status" value="1"/>
</dbReference>
<dbReference type="GO" id="GO:0051537">
    <property type="term" value="F:2 iron, 2 sulfur cluster binding"/>
    <property type="evidence" value="ECO:0007669"/>
    <property type="project" value="UniProtKB-KW"/>
</dbReference>
<keyword evidence="1" id="KW-0285">Flavoprotein</keyword>
<evidence type="ECO:0000313" key="10">
    <source>
        <dbReference type="EMBL" id="KGJ93433.1"/>
    </source>
</evidence>
<dbReference type="EMBL" id="JQED01000012">
    <property type="protein sequence ID" value="KGJ93433.1"/>
    <property type="molecule type" value="Genomic_DNA"/>
</dbReference>
<dbReference type="Gene3D" id="2.30.110.10">
    <property type="entry name" value="Electron Transport, Fmn-binding Protein, Chain A"/>
    <property type="match status" value="1"/>
</dbReference>
<dbReference type="PROSITE" id="PS51384">
    <property type="entry name" value="FAD_FR"/>
    <property type="match status" value="1"/>
</dbReference>
<dbReference type="EC" id="1.14.12.7" evidence="10"/>
<dbReference type="InterPro" id="IPR017938">
    <property type="entry name" value="Riboflavin_synthase-like_b-brl"/>
</dbReference>
<dbReference type="Pfam" id="PF00111">
    <property type="entry name" value="Fer2"/>
    <property type="match status" value="1"/>
</dbReference>
<dbReference type="InterPro" id="IPR012349">
    <property type="entry name" value="Split_barrel_FMN-bd"/>
</dbReference>
<dbReference type="InterPro" id="IPR017927">
    <property type="entry name" value="FAD-bd_FR_type"/>
</dbReference>
<dbReference type="InterPro" id="IPR036010">
    <property type="entry name" value="2Fe-2S_ferredoxin-like_sf"/>
</dbReference>
<dbReference type="InterPro" id="IPR039261">
    <property type="entry name" value="FNR_nucleotide-bd"/>
</dbReference>
<dbReference type="InterPro" id="IPR001041">
    <property type="entry name" value="2Fe-2S_ferredoxin-type"/>
</dbReference>
<dbReference type="SUPFAM" id="SSF63380">
    <property type="entry name" value="Riboflavin synthase domain-like"/>
    <property type="match status" value="1"/>
</dbReference>
<dbReference type="InterPro" id="IPR011576">
    <property type="entry name" value="Pyridox_Oxase_N"/>
</dbReference>
<keyword evidence="7" id="KW-0830">Ubiquinone</keyword>
<keyword evidence="5" id="KW-0408">Iron</keyword>
<keyword evidence="2" id="KW-0001">2Fe-2S</keyword>
<dbReference type="SUPFAM" id="SSF54292">
    <property type="entry name" value="2Fe-2S ferredoxin-like"/>
    <property type="match status" value="1"/>
</dbReference>
<evidence type="ECO:0000256" key="6">
    <source>
        <dbReference type="ARBA" id="ARBA00023014"/>
    </source>
</evidence>
<dbReference type="InterPro" id="IPR050415">
    <property type="entry name" value="MRET"/>
</dbReference>
<dbReference type="SUPFAM" id="SSF52343">
    <property type="entry name" value="Ferredoxin reductase-like, C-terminal NADP-linked domain"/>
    <property type="match status" value="1"/>
</dbReference>
<keyword evidence="4 10" id="KW-0560">Oxidoreductase</keyword>